<dbReference type="EMBL" id="OX459947">
    <property type="protein sequence ID" value="CAI9154291.1"/>
    <property type="molecule type" value="Genomic_DNA"/>
</dbReference>
<evidence type="ECO:0000313" key="2">
    <source>
        <dbReference type="Proteomes" id="UP001176941"/>
    </source>
</evidence>
<evidence type="ECO:0000313" key="1">
    <source>
        <dbReference type="EMBL" id="CAI9154291.1"/>
    </source>
</evidence>
<proteinExistence type="predicted"/>
<accession>A0ABN8Y380</accession>
<protein>
    <submittedName>
        <fullName evidence="1">Uncharacterized protein</fullName>
    </submittedName>
</protein>
<gene>
    <name evidence="1" type="ORF">MRATA1EN1_LOCUS3253</name>
</gene>
<reference evidence="1" key="1">
    <citation type="submission" date="2023-04" db="EMBL/GenBank/DDBJ databases">
        <authorList>
            <consortium name="ELIXIR-Norway"/>
        </authorList>
    </citation>
    <scope>NUCLEOTIDE SEQUENCE [LARGE SCALE GENOMIC DNA]</scope>
</reference>
<keyword evidence="2" id="KW-1185">Reference proteome</keyword>
<name>A0ABN8Y380_RANTA</name>
<organism evidence="1 2">
    <name type="scientific">Rangifer tarandus platyrhynchus</name>
    <name type="common">Svalbard reindeer</name>
    <dbReference type="NCBI Taxonomy" id="3082113"/>
    <lineage>
        <taxon>Eukaryota</taxon>
        <taxon>Metazoa</taxon>
        <taxon>Chordata</taxon>
        <taxon>Craniata</taxon>
        <taxon>Vertebrata</taxon>
        <taxon>Euteleostomi</taxon>
        <taxon>Mammalia</taxon>
        <taxon>Eutheria</taxon>
        <taxon>Laurasiatheria</taxon>
        <taxon>Artiodactyla</taxon>
        <taxon>Ruminantia</taxon>
        <taxon>Pecora</taxon>
        <taxon>Cervidae</taxon>
        <taxon>Odocoileinae</taxon>
        <taxon>Rangifer</taxon>
    </lineage>
</organism>
<sequence>MLTIWVDTLSPVFQVCQKPWLSSACPEGGPYPCLQGPWHRPNPIQCQALSEGGFQCAAGLNVLSHKDSRMTSELVKKEEPCPLSPQGGWGLGVLSFALKWQRHRPPSQLGGY</sequence>
<dbReference type="Proteomes" id="UP001176941">
    <property type="component" value="Chromosome 11"/>
</dbReference>